<dbReference type="RefSeq" id="WP_139790540.1">
    <property type="nucleotide sequence ID" value="NZ_MSPX01000006.1"/>
</dbReference>
<protein>
    <recommendedName>
        <fullName evidence="1">HTH-like domain-containing protein</fullName>
    </recommendedName>
</protein>
<feature type="domain" description="HTH-like" evidence="1">
    <location>
        <begin position="3"/>
        <end position="71"/>
    </location>
</feature>
<dbReference type="InterPro" id="IPR056975">
    <property type="entry name" value="HTH_73"/>
</dbReference>
<proteinExistence type="predicted"/>
<keyword evidence="3" id="KW-1185">Reference proteome</keyword>
<evidence type="ECO:0000313" key="2">
    <source>
        <dbReference type="EMBL" id="OQP86670.1"/>
    </source>
</evidence>
<name>A0ABX3PEN0_9HYPH</name>
<organism evidence="2 3">
    <name type="scientific">Xaviernesmea rhizosphaerae</name>
    <dbReference type="NCBI Taxonomy" id="1672749"/>
    <lineage>
        <taxon>Bacteria</taxon>
        <taxon>Pseudomonadati</taxon>
        <taxon>Pseudomonadota</taxon>
        <taxon>Alphaproteobacteria</taxon>
        <taxon>Hyphomicrobiales</taxon>
        <taxon>Rhizobiaceae</taxon>
        <taxon>Rhizobium/Agrobacterium group</taxon>
        <taxon>Xaviernesmea</taxon>
    </lineage>
</organism>
<evidence type="ECO:0000259" key="1">
    <source>
        <dbReference type="Pfam" id="PF24718"/>
    </source>
</evidence>
<dbReference type="EMBL" id="MSPX01000006">
    <property type="protein sequence ID" value="OQP86670.1"/>
    <property type="molecule type" value="Genomic_DNA"/>
</dbReference>
<reference evidence="2 3" key="1">
    <citation type="journal article" date="2017" name="Antonie Van Leeuwenhoek">
        <title>Rhizobium rhizosphaerae sp. nov., a novel species isolated from rice rhizosphere.</title>
        <authorList>
            <person name="Zhao J.J."/>
            <person name="Zhang J."/>
            <person name="Zhang R.J."/>
            <person name="Zhang C.W."/>
            <person name="Yin H.Q."/>
            <person name="Zhang X.X."/>
        </authorList>
    </citation>
    <scope>NUCLEOTIDE SEQUENCE [LARGE SCALE GENOMIC DNA]</scope>
    <source>
        <strain evidence="2 3">RD15</strain>
    </source>
</reference>
<gene>
    <name evidence="2" type="ORF">BTR14_09505</name>
</gene>
<comment type="caution">
    <text evidence="2">The sequence shown here is derived from an EMBL/GenBank/DDBJ whole genome shotgun (WGS) entry which is preliminary data.</text>
</comment>
<dbReference type="Proteomes" id="UP000192652">
    <property type="component" value="Unassembled WGS sequence"/>
</dbReference>
<sequence>MNEEQAALILSQAYTEAEANRNQATSVHLFGIRYADQLAGLSLSEILRQANMPSTYATEIRKGMKLAQFVNIIEQ</sequence>
<dbReference type="Pfam" id="PF24718">
    <property type="entry name" value="HTH_73"/>
    <property type="match status" value="1"/>
</dbReference>
<accession>A0ABX3PEN0</accession>
<evidence type="ECO:0000313" key="3">
    <source>
        <dbReference type="Proteomes" id="UP000192652"/>
    </source>
</evidence>